<dbReference type="OrthoDB" id="3353688at2759"/>
<keyword evidence="3" id="KW-1185">Reference proteome</keyword>
<protein>
    <submittedName>
        <fullName evidence="2">Uncharacterized protein</fullName>
    </submittedName>
</protein>
<comment type="caution">
    <text evidence="2">The sequence shown here is derived from an EMBL/GenBank/DDBJ whole genome shotgun (WGS) entry which is preliminary data.</text>
</comment>
<evidence type="ECO:0000313" key="3">
    <source>
        <dbReference type="Proteomes" id="UP000383932"/>
    </source>
</evidence>
<dbReference type="Gene3D" id="1.20.1170.10">
    <property type="match status" value="1"/>
</dbReference>
<evidence type="ECO:0000256" key="1">
    <source>
        <dbReference type="SAM" id="Coils"/>
    </source>
</evidence>
<dbReference type="Proteomes" id="UP000383932">
    <property type="component" value="Unassembled WGS sequence"/>
</dbReference>
<sequence>MIEQIQIKQWYELVDASNGQSKRHIKARPVLKFRQLPAQTECSSIDVVGHKGALPVGLDDEIGDDWLGATPRQRADSQNTEDSEIKIASHGHLDLVDLDAPTLADMLSDKLNLKDNENGHSLTEATTWLANDIGFLDHVIGKLSTGSRTAGGIITTALADDDDPERIAGDAVHVLNSFGRSSDELRRVDMENPGTDWARQWEGQYAANSDDHGLREHTQKMSQNFLDVSDGVTGIHGAFSQYAIQKGAAYKQDQESLQRQIKNLQDRIAVEQSEAAKAQRTLDGILAGLTMVGSIFETIFTFGQSNKLMKQAVELLERHTRAAAELRRQKDDVARKAEALAREESRLYNVRVVLSTLTHDVVDITSRVGRFANLWAAAHSDFLELAYWIENDYDDELDFLLQKKIEALNSAARVFANDMKSRKEEVVILTAVRKSTRQVPDSSEHSEVHVFREKWRLPI</sequence>
<feature type="coiled-coil region" evidence="1">
    <location>
        <begin position="309"/>
        <end position="346"/>
    </location>
</feature>
<gene>
    <name evidence="2" type="ORF">CTheo_8472</name>
</gene>
<evidence type="ECO:0000313" key="2">
    <source>
        <dbReference type="EMBL" id="KAB5588086.1"/>
    </source>
</evidence>
<dbReference type="EMBL" id="SSOP01000580">
    <property type="protein sequence ID" value="KAB5588086.1"/>
    <property type="molecule type" value="Genomic_DNA"/>
</dbReference>
<proteinExistence type="predicted"/>
<name>A0A5N5Q9K9_9AGAM</name>
<accession>A0A5N5Q9K9</accession>
<reference evidence="2 3" key="1">
    <citation type="journal article" date="2019" name="Fungal Biol. Biotechnol.">
        <title>Draft genome sequence of fastidious pathogen Ceratobasidium theobromae, which causes vascular-streak dieback in Theobroma cacao.</title>
        <authorList>
            <person name="Ali S.S."/>
            <person name="Asman A."/>
            <person name="Shao J."/>
            <person name="Firmansyah A.P."/>
            <person name="Susilo A.W."/>
            <person name="Rosmana A."/>
            <person name="McMahon P."/>
            <person name="Junaid M."/>
            <person name="Guest D."/>
            <person name="Kheng T.Y."/>
            <person name="Meinhardt L.W."/>
            <person name="Bailey B.A."/>
        </authorList>
    </citation>
    <scope>NUCLEOTIDE SEQUENCE [LARGE SCALE GENOMIC DNA]</scope>
    <source>
        <strain evidence="2 3">CT2</strain>
    </source>
</reference>
<dbReference type="AlphaFoldDB" id="A0A5N5Q9K9"/>
<organism evidence="2 3">
    <name type="scientific">Ceratobasidium theobromae</name>
    <dbReference type="NCBI Taxonomy" id="1582974"/>
    <lineage>
        <taxon>Eukaryota</taxon>
        <taxon>Fungi</taxon>
        <taxon>Dikarya</taxon>
        <taxon>Basidiomycota</taxon>
        <taxon>Agaricomycotina</taxon>
        <taxon>Agaricomycetes</taxon>
        <taxon>Cantharellales</taxon>
        <taxon>Ceratobasidiaceae</taxon>
        <taxon>Ceratobasidium</taxon>
    </lineage>
</organism>
<feature type="coiled-coil region" evidence="1">
    <location>
        <begin position="247"/>
        <end position="281"/>
    </location>
</feature>
<keyword evidence="1" id="KW-0175">Coiled coil</keyword>